<dbReference type="Gene3D" id="3.30.420.40">
    <property type="match status" value="2"/>
</dbReference>
<comment type="subcellular location">
    <subcellularLocation>
        <location evidence="3 16">Cytoplasm</location>
    </subcellularLocation>
</comment>
<comment type="function">
    <text evidence="16">Catalyzes the phosphorylation of pantothenate (Pan), the first step in CoA biosynthesis.</text>
</comment>
<evidence type="ECO:0000256" key="4">
    <source>
        <dbReference type="ARBA" id="ARBA00005225"/>
    </source>
</evidence>
<keyword evidence="11 16" id="KW-0067">ATP-binding</keyword>
<gene>
    <name evidence="16" type="primary">coaX</name>
    <name evidence="17" type="ORF">K1X11_019945</name>
</gene>
<evidence type="ECO:0000313" key="18">
    <source>
        <dbReference type="Proteomes" id="UP000738431"/>
    </source>
</evidence>
<evidence type="ECO:0000256" key="12">
    <source>
        <dbReference type="ARBA" id="ARBA00022958"/>
    </source>
</evidence>
<organism evidence="17 18">
    <name type="scientific">Actomonas aquatica</name>
    <dbReference type="NCBI Taxonomy" id="2866162"/>
    <lineage>
        <taxon>Bacteria</taxon>
        <taxon>Pseudomonadati</taxon>
        <taxon>Verrucomicrobiota</taxon>
        <taxon>Opitutia</taxon>
        <taxon>Opitutales</taxon>
        <taxon>Opitutaceae</taxon>
        <taxon>Actomonas</taxon>
    </lineage>
</organism>
<evidence type="ECO:0000256" key="6">
    <source>
        <dbReference type="ARBA" id="ARBA00012102"/>
    </source>
</evidence>
<dbReference type="HAMAP" id="MF_01274">
    <property type="entry name" value="Pantothen_kinase_3"/>
    <property type="match status" value="1"/>
</dbReference>
<keyword evidence="10 16" id="KW-0418">Kinase</keyword>
<comment type="cofactor">
    <cofactor evidence="2">
        <name>K(+)</name>
        <dbReference type="ChEBI" id="CHEBI:29103"/>
    </cofactor>
</comment>
<comment type="cofactor">
    <cofactor evidence="16">
        <name>NH4(+)</name>
        <dbReference type="ChEBI" id="CHEBI:28938"/>
    </cofactor>
    <cofactor evidence="16">
        <name>K(+)</name>
        <dbReference type="ChEBI" id="CHEBI:29103"/>
    </cofactor>
    <text evidence="16">A monovalent cation. Ammonium or potassium.</text>
</comment>
<dbReference type="PANTHER" id="PTHR34265">
    <property type="entry name" value="TYPE III PANTOTHENATE KINASE"/>
    <property type="match status" value="1"/>
</dbReference>
<feature type="binding site" evidence="16">
    <location>
        <begin position="99"/>
        <end position="102"/>
    </location>
    <ligand>
        <name>substrate</name>
    </ligand>
</feature>
<dbReference type="RefSeq" id="WP_221029492.1">
    <property type="nucleotide sequence ID" value="NZ_CP139781.1"/>
</dbReference>
<comment type="catalytic activity">
    <reaction evidence="1 16">
        <text>(R)-pantothenate + ATP = (R)-4'-phosphopantothenate + ADP + H(+)</text>
        <dbReference type="Rhea" id="RHEA:16373"/>
        <dbReference type="ChEBI" id="CHEBI:10986"/>
        <dbReference type="ChEBI" id="CHEBI:15378"/>
        <dbReference type="ChEBI" id="CHEBI:29032"/>
        <dbReference type="ChEBI" id="CHEBI:30616"/>
        <dbReference type="ChEBI" id="CHEBI:456216"/>
        <dbReference type="EC" id="2.7.1.33"/>
    </reaction>
</comment>
<dbReference type="GO" id="GO:0004594">
    <property type="term" value="F:pantothenate kinase activity"/>
    <property type="evidence" value="ECO:0007669"/>
    <property type="project" value="UniProtKB-EC"/>
</dbReference>
<keyword evidence="9 16" id="KW-0547">Nucleotide-binding</keyword>
<evidence type="ECO:0000256" key="3">
    <source>
        <dbReference type="ARBA" id="ARBA00004496"/>
    </source>
</evidence>
<reference evidence="17 18" key="1">
    <citation type="submission" date="2021-08" db="EMBL/GenBank/DDBJ databases">
        <authorList>
            <person name="Zhang D."/>
            <person name="Zhang A."/>
            <person name="Wang L."/>
        </authorList>
    </citation>
    <scope>NUCLEOTIDE SEQUENCE [LARGE SCALE GENOMIC DNA]</scope>
    <source>
        <strain evidence="17 18">WL0086</strain>
    </source>
</reference>
<dbReference type="Pfam" id="PF03309">
    <property type="entry name" value="Pan_kinase"/>
    <property type="match status" value="1"/>
</dbReference>
<dbReference type="EMBL" id="CP139781">
    <property type="protein sequence ID" value="WRQ87094.1"/>
    <property type="molecule type" value="Genomic_DNA"/>
</dbReference>
<feature type="binding site" evidence="16">
    <location>
        <position position="92"/>
    </location>
    <ligand>
        <name>substrate</name>
    </ligand>
</feature>
<feature type="binding site" evidence="16">
    <location>
        <position position="178"/>
    </location>
    <ligand>
        <name>substrate</name>
    </ligand>
</feature>
<dbReference type="NCBIfam" id="TIGR00671">
    <property type="entry name" value="baf"/>
    <property type="match status" value="1"/>
</dbReference>
<evidence type="ECO:0000256" key="15">
    <source>
        <dbReference type="ARBA" id="ARBA00040883"/>
    </source>
</evidence>
<comment type="pathway">
    <text evidence="4 16">Cofactor biosynthesis; coenzyme A biosynthesis; CoA from (R)-pantothenate: step 1/5.</text>
</comment>
<name>A0ABZ1C667_9BACT</name>
<evidence type="ECO:0000256" key="14">
    <source>
        <dbReference type="ARBA" id="ARBA00038036"/>
    </source>
</evidence>
<evidence type="ECO:0000256" key="10">
    <source>
        <dbReference type="ARBA" id="ARBA00022777"/>
    </source>
</evidence>
<dbReference type="InterPro" id="IPR043129">
    <property type="entry name" value="ATPase_NBD"/>
</dbReference>
<proteinExistence type="inferred from homology"/>
<keyword evidence="16" id="KW-0479">Metal-binding</keyword>
<keyword evidence="12 16" id="KW-0630">Potassium</keyword>
<evidence type="ECO:0000256" key="8">
    <source>
        <dbReference type="ARBA" id="ARBA00022679"/>
    </source>
</evidence>
<accession>A0ABZ1C667</accession>
<keyword evidence="8 16" id="KW-0808">Transferase</keyword>
<dbReference type="EC" id="2.7.1.33" evidence="6 16"/>
<dbReference type="Proteomes" id="UP000738431">
    <property type="component" value="Chromosome"/>
</dbReference>
<keyword evidence="18" id="KW-1185">Reference proteome</keyword>
<evidence type="ECO:0000256" key="7">
    <source>
        <dbReference type="ARBA" id="ARBA00022490"/>
    </source>
</evidence>
<feature type="binding site" evidence="16">
    <location>
        <begin position="6"/>
        <end position="13"/>
    </location>
    <ligand>
        <name>ATP</name>
        <dbReference type="ChEBI" id="CHEBI:30616"/>
    </ligand>
</feature>
<feature type="active site" description="Proton acceptor" evidence="16">
    <location>
        <position position="101"/>
    </location>
</feature>
<evidence type="ECO:0000256" key="13">
    <source>
        <dbReference type="ARBA" id="ARBA00022993"/>
    </source>
</evidence>
<sequence>MLACIDIGNTHTHFGFCTPGGLSAATDTGEVKTASLEALLPLLETRRAELTAIAFCSVVPAAVPRLRTALVALDLPLWQLTHEVKLGVDITYPRPAEIGQDRLANAAGAAALGPLPAVVIDLGTAVTFDIVTDRGGYEGGIITPGPSLMTRYLHEHTAQLPLVEDVTSPVTSAIGKSTVEAMRIGAVLGFTGLMQACLDGVEGDLTAAGEPTARVITCGGAYALVRNRLRQPTTDIPDLTLRGLAAAWALNQGSG</sequence>
<evidence type="ECO:0000256" key="11">
    <source>
        <dbReference type="ARBA" id="ARBA00022840"/>
    </source>
</evidence>
<evidence type="ECO:0000256" key="16">
    <source>
        <dbReference type="HAMAP-Rule" id="MF_01274"/>
    </source>
</evidence>
<reference evidence="17 18" key="2">
    <citation type="submission" date="2023-12" db="EMBL/GenBank/DDBJ databases">
        <title>Description of an unclassified Opitutus bacterium of Verrucomicrobiota.</title>
        <authorList>
            <person name="Zhang D.-F."/>
        </authorList>
    </citation>
    <scope>NUCLEOTIDE SEQUENCE [LARGE SCALE GENOMIC DNA]</scope>
    <source>
        <strain evidence="17 18">WL0086</strain>
    </source>
</reference>
<dbReference type="CDD" id="cd24015">
    <property type="entry name" value="ASKHA_NBD_PanK-III"/>
    <property type="match status" value="1"/>
</dbReference>
<protein>
    <recommendedName>
        <fullName evidence="15 16">Type III pantothenate kinase</fullName>
        <ecNumber evidence="6 16">2.7.1.33</ecNumber>
    </recommendedName>
    <alternativeName>
        <fullName evidence="16">PanK-III</fullName>
    </alternativeName>
    <alternativeName>
        <fullName evidence="16">Pantothenic acid kinase</fullName>
    </alternativeName>
</protein>
<dbReference type="InterPro" id="IPR004619">
    <property type="entry name" value="Type_III_PanK"/>
</dbReference>
<evidence type="ECO:0000256" key="5">
    <source>
        <dbReference type="ARBA" id="ARBA00011738"/>
    </source>
</evidence>
<evidence type="ECO:0000256" key="2">
    <source>
        <dbReference type="ARBA" id="ARBA00001958"/>
    </source>
</evidence>
<dbReference type="SUPFAM" id="SSF53067">
    <property type="entry name" value="Actin-like ATPase domain"/>
    <property type="match status" value="2"/>
</dbReference>
<dbReference type="PANTHER" id="PTHR34265:SF1">
    <property type="entry name" value="TYPE III PANTOTHENATE KINASE"/>
    <property type="match status" value="1"/>
</dbReference>
<evidence type="ECO:0000256" key="1">
    <source>
        <dbReference type="ARBA" id="ARBA00001206"/>
    </source>
</evidence>
<keyword evidence="7 16" id="KW-0963">Cytoplasm</keyword>
<feature type="binding site" evidence="16">
    <location>
        <position position="124"/>
    </location>
    <ligand>
        <name>ATP</name>
        <dbReference type="ChEBI" id="CHEBI:30616"/>
    </ligand>
</feature>
<comment type="subunit">
    <text evidence="5 16">Homodimer.</text>
</comment>
<evidence type="ECO:0000256" key="9">
    <source>
        <dbReference type="ARBA" id="ARBA00022741"/>
    </source>
</evidence>
<keyword evidence="13 16" id="KW-0173">Coenzyme A biosynthesis</keyword>
<comment type="similarity">
    <text evidence="14 16">Belongs to the type III pantothenate kinase family.</text>
</comment>
<evidence type="ECO:0000313" key="17">
    <source>
        <dbReference type="EMBL" id="WRQ87094.1"/>
    </source>
</evidence>
<feature type="binding site" evidence="16">
    <location>
        <position position="121"/>
    </location>
    <ligand>
        <name>K(+)</name>
        <dbReference type="ChEBI" id="CHEBI:29103"/>
    </ligand>
</feature>